<sequence>MKDKVLYVCIENACRSQIAQALTDMSFRTQLQAFSAGSHPADKVNSKAIASLKRYGIEVSNLKPKSVSDFIGEDFDFVITMGCGDDCPYFPGAINIDWNIPDPKNMNEKEFDEVRDMILRNILNQFSKDD</sequence>
<evidence type="ECO:0000259" key="2">
    <source>
        <dbReference type="SMART" id="SM00226"/>
    </source>
</evidence>
<dbReference type="Pfam" id="PF01451">
    <property type="entry name" value="LMWPc"/>
    <property type="match status" value="1"/>
</dbReference>
<evidence type="ECO:0000256" key="1">
    <source>
        <dbReference type="ARBA" id="ARBA00022849"/>
    </source>
</evidence>
<dbReference type="PANTHER" id="PTHR43428:SF1">
    <property type="entry name" value="ARSENATE REDUCTASE"/>
    <property type="match status" value="1"/>
</dbReference>
<accession>A0A9Q8TXX6</accession>
<protein>
    <submittedName>
        <fullName evidence="3">Arsenate reductase ArsC</fullName>
    </submittedName>
</protein>
<dbReference type="CDD" id="cd16345">
    <property type="entry name" value="LMWP_ArsC"/>
    <property type="match status" value="1"/>
</dbReference>
<dbReference type="GO" id="GO:0046685">
    <property type="term" value="P:response to arsenic-containing substance"/>
    <property type="evidence" value="ECO:0007669"/>
    <property type="project" value="UniProtKB-KW"/>
</dbReference>
<proteinExistence type="predicted"/>
<evidence type="ECO:0000313" key="4">
    <source>
        <dbReference type="Proteomes" id="UP001056381"/>
    </source>
</evidence>
<name>A0A9Q8TXX6_9GAMM</name>
<keyword evidence="4" id="KW-1185">Reference proteome</keyword>
<dbReference type="SUPFAM" id="SSF52788">
    <property type="entry name" value="Phosphotyrosine protein phosphatases I"/>
    <property type="match status" value="1"/>
</dbReference>
<dbReference type="Proteomes" id="UP001056381">
    <property type="component" value="Chromosome"/>
</dbReference>
<dbReference type="SMART" id="SM00226">
    <property type="entry name" value="LMWPc"/>
    <property type="match status" value="1"/>
</dbReference>
<reference evidence="3" key="1">
    <citation type="submission" date="2022-05" db="EMBL/GenBank/DDBJ databases">
        <title>Single-amplified genomics reveal most streamlined microbe among free-living bacteria.</title>
        <authorList>
            <person name="Roda-Garcia J."/>
            <person name="Haro-Moreno J.M."/>
            <person name="Rodriguez-Valera F."/>
            <person name="Almagro-Moreno S."/>
            <person name="Lopez-Perez M."/>
        </authorList>
    </citation>
    <scope>NUCLEOTIDE SEQUENCE</scope>
    <source>
        <strain evidence="3">TMED112-D2-2</strain>
    </source>
</reference>
<dbReference type="Gene3D" id="3.40.50.2300">
    <property type="match status" value="1"/>
</dbReference>
<keyword evidence="1" id="KW-0059">Arsenical resistance</keyword>
<dbReference type="InterPro" id="IPR023485">
    <property type="entry name" value="Ptyr_pPase"/>
</dbReference>
<organism evidence="3 4">
    <name type="scientific">SAR86 cluster bacterium</name>
    <dbReference type="NCBI Taxonomy" id="2030880"/>
    <lineage>
        <taxon>Bacteria</taxon>
        <taxon>Pseudomonadati</taxon>
        <taxon>Pseudomonadota</taxon>
        <taxon>Gammaproteobacteria</taxon>
        <taxon>SAR86 cluster</taxon>
    </lineage>
</organism>
<dbReference type="PANTHER" id="PTHR43428">
    <property type="entry name" value="ARSENATE REDUCTASE"/>
    <property type="match status" value="1"/>
</dbReference>
<evidence type="ECO:0000313" key="3">
    <source>
        <dbReference type="EMBL" id="URQ63041.1"/>
    </source>
</evidence>
<dbReference type="EMBL" id="CP097966">
    <property type="protein sequence ID" value="URQ63041.1"/>
    <property type="molecule type" value="Genomic_DNA"/>
</dbReference>
<dbReference type="AlphaFoldDB" id="A0A9Q8TXX6"/>
<feature type="domain" description="Phosphotyrosine protein phosphatase I" evidence="2">
    <location>
        <begin position="3"/>
        <end position="128"/>
    </location>
</feature>
<dbReference type="InterPro" id="IPR036196">
    <property type="entry name" value="Ptyr_pPase_sf"/>
</dbReference>
<gene>
    <name evidence="3" type="ORF">M9B40_04790</name>
</gene>